<evidence type="ECO:0000256" key="5">
    <source>
        <dbReference type="ARBA" id="ARBA00023141"/>
    </source>
</evidence>
<feature type="domain" description="Glutamine amidotransferase" evidence="7">
    <location>
        <begin position="6"/>
        <end position="192"/>
    </location>
</feature>
<dbReference type="InterPro" id="IPR029062">
    <property type="entry name" value="Class_I_gatase-like"/>
</dbReference>
<dbReference type="GO" id="GO:0000162">
    <property type="term" value="P:L-tryptophan biosynthetic process"/>
    <property type="evidence" value="ECO:0007669"/>
    <property type="project" value="UniProtKB-KW"/>
</dbReference>
<evidence type="ECO:0000259" key="7">
    <source>
        <dbReference type="Pfam" id="PF00117"/>
    </source>
</evidence>
<dbReference type="PRINTS" id="PR00099">
    <property type="entry name" value="CPSGATASE"/>
</dbReference>
<keyword evidence="4" id="KW-0315">Glutamine amidotransferase</keyword>
<accession>A0A2U9IP31</accession>
<dbReference type="NCBIfam" id="TIGR00566">
    <property type="entry name" value="trpG_papA"/>
    <property type="match status" value="1"/>
</dbReference>
<keyword evidence="9" id="KW-1185">Reference proteome</keyword>
<name>A0A2U9IP31_9CREN</name>
<dbReference type="Gene3D" id="3.40.50.880">
    <property type="match status" value="1"/>
</dbReference>
<dbReference type="Proteomes" id="UP000248410">
    <property type="component" value="Chromosome"/>
</dbReference>
<proteinExistence type="predicted"/>
<organism evidence="8 9">
    <name type="scientific">Acidianus sulfidivorans JP7</name>
    <dbReference type="NCBI Taxonomy" id="619593"/>
    <lineage>
        <taxon>Archaea</taxon>
        <taxon>Thermoproteota</taxon>
        <taxon>Thermoprotei</taxon>
        <taxon>Sulfolobales</taxon>
        <taxon>Sulfolobaceae</taxon>
        <taxon>Acidianus</taxon>
    </lineage>
</organism>
<dbReference type="InterPro" id="IPR050472">
    <property type="entry name" value="Anth_synth/Amidotransfase"/>
</dbReference>
<dbReference type="AlphaFoldDB" id="A0A2U9IP31"/>
<dbReference type="PROSITE" id="PS51273">
    <property type="entry name" value="GATASE_TYPE_1"/>
    <property type="match status" value="1"/>
</dbReference>
<dbReference type="PRINTS" id="PR00096">
    <property type="entry name" value="GATASE"/>
</dbReference>
<dbReference type="PRINTS" id="PR00097">
    <property type="entry name" value="ANTSNTHASEII"/>
</dbReference>
<comment type="catalytic activity">
    <reaction evidence="6">
        <text>chorismate + L-glutamine = anthranilate + pyruvate + L-glutamate + H(+)</text>
        <dbReference type="Rhea" id="RHEA:21732"/>
        <dbReference type="ChEBI" id="CHEBI:15361"/>
        <dbReference type="ChEBI" id="CHEBI:15378"/>
        <dbReference type="ChEBI" id="CHEBI:16567"/>
        <dbReference type="ChEBI" id="CHEBI:29748"/>
        <dbReference type="ChEBI" id="CHEBI:29985"/>
        <dbReference type="ChEBI" id="CHEBI:58359"/>
        <dbReference type="EC" id="4.1.3.27"/>
    </reaction>
</comment>
<dbReference type="PANTHER" id="PTHR43418">
    <property type="entry name" value="MULTIFUNCTIONAL TRYPTOPHAN BIOSYNTHESIS PROTEIN-RELATED"/>
    <property type="match status" value="1"/>
</dbReference>
<dbReference type="CDD" id="cd01743">
    <property type="entry name" value="GATase1_Anthranilate_Synthase"/>
    <property type="match status" value="1"/>
</dbReference>
<dbReference type="FunFam" id="3.40.50.880:FF:000003">
    <property type="entry name" value="Anthranilate synthase component II"/>
    <property type="match status" value="1"/>
</dbReference>
<reference evidence="8 9" key="1">
    <citation type="submission" date="2018-05" db="EMBL/GenBank/DDBJ databases">
        <title>Complete Genome Sequences of Extremely Thermoacidophilic, Metal-Mobilizing Type-Strain Members of the Archaeal Family Sulfolobaceae: Acidianus brierleyi DSM-1651T, Acidianus sulfidivorans DSM-18786T, Metallosphaera hakonensis DSM-7519T, and Metallosphaera prunae DSM-10039T.</title>
        <authorList>
            <person name="Counts J.A."/>
            <person name="Kelly R.M."/>
        </authorList>
    </citation>
    <scope>NUCLEOTIDE SEQUENCE [LARGE SCALE GENOMIC DNA]</scope>
    <source>
        <strain evidence="8 9">JP7</strain>
    </source>
</reference>
<protein>
    <recommendedName>
        <fullName evidence="2">anthranilate synthase</fullName>
        <ecNumber evidence="2">4.1.3.27</ecNumber>
    </recommendedName>
</protein>
<keyword evidence="5" id="KW-0057">Aromatic amino acid biosynthesis</keyword>
<dbReference type="Pfam" id="PF00117">
    <property type="entry name" value="GATase"/>
    <property type="match status" value="1"/>
</dbReference>
<sequence>MADITLIIDNYDSFVYNIAQAVGEQGSYPIVVRNDEISLKGVERINPDRIIISPGPGSPAKKEDIGIVIDVIKNLGKRIPILGICLGHQAIGYAFGSDIRKAKKVFHGKLSTIVHNSSAAIYSGVPKEFKATRYHSLVIDNVKSPLVIDAYSEEDHEIMGIHHQEYSIFGVQFHPESIGTNIGQKIFYNFLNRI</sequence>
<evidence type="ECO:0000256" key="1">
    <source>
        <dbReference type="ARBA" id="ARBA00004873"/>
    </source>
</evidence>
<gene>
    <name evidence="8" type="ORF">DFR86_09520</name>
</gene>
<keyword evidence="3" id="KW-0822">Tryptophan biosynthesis</keyword>
<dbReference type="SUPFAM" id="SSF52317">
    <property type="entry name" value="Class I glutamine amidotransferase-like"/>
    <property type="match status" value="1"/>
</dbReference>
<dbReference type="GeneID" id="36838207"/>
<dbReference type="EMBL" id="CP029288">
    <property type="protein sequence ID" value="AWR97761.1"/>
    <property type="molecule type" value="Genomic_DNA"/>
</dbReference>
<dbReference type="InterPro" id="IPR006221">
    <property type="entry name" value="TrpG/PapA_dom"/>
</dbReference>
<dbReference type="EC" id="4.1.3.27" evidence="2"/>
<dbReference type="GO" id="GO:0005829">
    <property type="term" value="C:cytosol"/>
    <property type="evidence" value="ECO:0007669"/>
    <property type="project" value="TreeGrafter"/>
</dbReference>
<dbReference type="OrthoDB" id="3321at2157"/>
<evidence type="ECO:0000256" key="2">
    <source>
        <dbReference type="ARBA" id="ARBA00012266"/>
    </source>
</evidence>
<dbReference type="InterPro" id="IPR017926">
    <property type="entry name" value="GATASE"/>
</dbReference>
<evidence type="ECO:0000256" key="6">
    <source>
        <dbReference type="ARBA" id="ARBA00047683"/>
    </source>
</evidence>
<dbReference type="GO" id="GO:0004049">
    <property type="term" value="F:anthranilate synthase activity"/>
    <property type="evidence" value="ECO:0007669"/>
    <property type="project" value="UniProtKB-EC"/>
</dbReference>
<comment type="pathway">
    <text evidence="1">Amino-acid biosynthesis; L-tryptophan biosynthesis; L-tryptophan from chorismate: step 1/5.</text>
</comment>
<keyword evidence="3" id="KW-0028">Amino-acid biosynthesis</keyword>
<evidence type="ECO:0000313" key="9">
    <source>
        <dbReference type="Proteomes" id="UP000248410"/>
    </source>
</evidence>
<evidence type="ECO:0000256" key="4">
    <source>
        <dbReference type="ARBA" id="ARBA00022962"/>
    </source>
</evidence>
<dbReference type="KEGG" id="asul:DFR86_09520"/>
<dbReference type="RefSeq" id="WP_110380651.1">
    <property type="nucleotide sequence ID" value="NZ_CP029288.2"/>
</dbReference>
<evidence type="ECO:0000313" key="8">
    <source>
        <dbReference type="EMBL" id="AWR97761.1"/>
    </source>
</evidence>
<dbReference type="PANTHER" id="PTHR43418:SF4">
    <property type="entry name" value="MULTIFUNCTIONAL TRYPTOPHAN BIOSYNTHESIS PROTEIN"/>
    <property type="match status" value="1"/>
</dbReference>
<evidence type="ECO:0000256" key="3">
    <source>
        <dbReference type="ARBA" id="ARBA00022822"/>
    </source>
</evidence>